<dbReference type="EMBL" id="MU825423">
    <property type="protein sequence ID" value="KAJ7389927.1"/>
    <property type="molecule type" value="Genomic_DNA"/>
</dbReference>
<dbReference type="GO" id="GO:0000466">
    <property type="term" value="P:maturation of 5.8S rRNA from tricistronic rRNA transcript (SSU-rRNA, 5.8S rRNA, LSU-rRNA)"/>
    <property type="evidence" value="ECO:0007669"/>
    <property type="project" value="TreeGrafter"/>
</dbReference>
<reference evidence="3" key="1">
    <citation type="submission" date="2023-01" db="EMBL/GenBank/DDBJ databases">
        <title>Genome assembly of the deep-sea coral Lophelia pertusa.</title>
        <authorList>
            <person name="Herrera S."/>
            <person name="Cordes E."/>
        </authorList>
    </citation>
    <scope>NUCLEOTIDE SEQUENCE</scope>
    <source>
        <strain evidence="3">USNM1676648</strain>
        <tissue evidence="3">Polyp</tissue>
    </source>
</reference>
<dbReference type="Proteomes" id="UP001163046">
    <property type="component" value="Unassembled WGS sequence"/>
</dbReference>
<name>A0A9W9ZY73_9CNID</name>
<dbReference type="InterPro" id="IPR021714">
    <property type="entry name" value="URB1_N"/>
</dbReference>
<dbReference type="GO" id="GO:0000463">
    <property type="term" value="P:maturation of LSU-rRNA from tricistronic rRNA transcript (SSU-rRNA, 5.8S rRNA, LSU-rRNA)"/>
    <property type="evidence" value="ECO:0007669"/>
    <property type="project" value="TreeGrafter"/>
</dbReference>
<keyword evidence="1" id="KW-0812">Transmembrane</keyword>
<keyword evidence="1" id="KW-1133">Transmembrane helix</keyword>
<evidence type="ECO:0000259" key="2">
    <source>
        <dbReference type="Pfam" id="PF11707"/>
    </source>
</evidence>
<keyword evidence="4" id="KW-1185">Reference proteome</keyword>
<protein>
    <submittedName>
        <fullName evidence="3">Nucleolar pre-ribosomal-associated protein 1</fullName>
    </submittedName>
</protein>
<dbReference type="PANTHER" id="PTHR13500:SF0">
    <property type="entry name" value="NUCLEOLAR PRE-RIBOSOMAL-ASSOCIATED PROTEIN 1"/>
    <property type="match status" value="1"/>
</dbReference>
<dbReference type="PANTHER" id="PTHR13500">
    <property type="entry name" value="NUCLEOLAR PRERIBOSOMAL-ASSOCIATED PROTEIN 1"/>
    <property type="match status" value="1"/>
</dbReference>
<sequence>MVTQGPSAAREVQRSFDFTLKSLSSLPNKRDSKSAQDVRTCFIYFCLSFLMFGDLAVMKQILELKGFLQSVMKGLQFDTPDVVHAVLSTLQVRVAQNSGITKKSKVQFFNSYVLSQLANLYQYTKDAEEENNKSDQTVRRKVHDLLLKICGSFKLGICFSNTAGAFAMRSNNPVLLKFLQSLSSVMTDVLIQDLVITVLCCCQDVTKPFLSSLTVTYEPRLSMPWITNMNLLTKVRKY</sequence>
<proteinExistence type="predicted"/>
<comment type="caution">
    <text evidence="3">The sequence shown here is derived from an EMBL/GenBank/DDBJ whole genome shotgun (WGS) entry which is preliminary data.</text>
</comment>
<dbReference type="AlphaFoldDB" id="A0A9W9ZY73"/>
<keyword evidence="1" id="KW-0472">Membrane</keyword>
<accession>A0A9W9ZY73</accession>
<evidence type="ECO:0000256" key="1">
    <source>
        <dbReference type="SAM" id="Phobius"/>
    </source>
</evidence>
<feature type="domain" description="URB1 N-terminal" evidence="2">
    <location>
        <begin position="1"/>
        <end position="228"/>
    </location>
</feature>
<gene>
    <name evidence="3" type="primary">URB1_1</name>
    <name evidence="3" type="ORF">OS493_028392</name>
</gene>
<evidence type="ECO:0000313" key="4">
    <source>
        <dbReference type="Proteomes" id="UP001163046"/>
    </source>
</evidence>
<dbReference type="OrthoDB" id="72892at2759"/>
<dbReference type="InterPro" id="IPR039844">
    <property type="entry name" value="URB1"/>
</dbReference>
<evidence type="ECO:0000313" key="3">
    <source>
        <dbReference type="EMBL" id="KAJ7389927.1"/>
    </source>
</evidence>
<dbReference type="GO" id="GO:0005730">
    <property type="term" value="C:nucleolus"/>
    <property type="evidence" value="ECO:0007669"/>
    <property type="project" value="TreeGrafter"/>
</dbReference>
<organism evidence="3 4">
    <name type="scientific">Desmophyllum pertusum</name>
    <dbReference type="NCBI Taxonomy" id="174260"/>
    <lineage>
        <taxon>Eukaryota</taxon>
        <taxon>Metazoa</taxon>
        <taxon>Cnidaria</taxon>
        <taxon>Anthozoa</taxon>
        <taxon>Hexacorallia</taxon>
        <taxon>Scleractinia</taxon>
        <taxon>Caryophylliina</taxon>
        <taxon>Caryophylliidae</taxon>
        <taxon>Desmophyllum</taxon>
    </lineage>
</organism>
<dbReference type="Pfam" id="PF11707">
    <property type="entry name" value="Npa1"/>
    <property type="match status" value="1"/>
</dbReference>
<feature type="transmembrane region" description="Helical" evidence="1">
    <location>
        <begin position="42"/>
        <end position="62"/>
    </location>
</feature>